<evidence type="ECO:0000313" key="2">
    <source>
        <dbReference type="Proteomes" id="UP000050421"/>
    </source>
</evidence>
<dbReference type="Proteomes" id="UP000050421">
    <property type="component" value="Unassembled WGS sequence"/>
</dbReference>
<comment type="caution">
    <text evidence="1">The sequence shown here is derived from an EMBL/GenBank/DDBJ whole genome shotgun (WGS) entry which is preliminary data.</text>
</comment>
<evidence type="ECO:0000313" key="1">
    <source>
        <dbReference type="EMBL" id="KPQ13563.1"/>
    </source>
</evidence>
<reference evidence="1 2" key="1">
    <citation type="submission" date="2015-09" db="EMBL/GenBank/DDBJ databases">
        <title>Identification and resolution of microdiversity through metagenomic sequencing of parallel consortia.</title>
        <authorList>
            <person name="Nelson W.C."/>
            <person name="Romine M.F."/>
            <person name="Lindemann S.R."/>
        </authorList>
    </citation>
    <scope>NUCLEOTIDE SEQUENCE [LARGE SCALE GENOMIC DNA]</scope>
    <source>
        <strain evidence="1">HL-49</strain>
    </source>
</reference>
<dbReference type="STRING" id="1305737.GCA_000526355_01614"/>
<organism evidence="1 2">
    <name type="scientific">Algoriphagus marincola HL-49</name>
    <dbReference type="NCBI Taxonomy" id="1305737"/>
    <lineage>
        <taxon>Bacteria</taxon>
        <taxon>Pseudomonadati</taxon>
        <taxon>Bacteroidota</taxon>
        <taxon>Cytophagia</taxon>
        <taxon>Cytophagales</taxon>
        <taxon>Cyclobacteriaceae</taxon>
        <taxon>Algoriphagus</taxon>
    </lineage>
</organism>
<sequence>MRLEPDLNLLERIGILNQFDRFKKPGGYQMEVEGNDLIELSPFLIEWGDREAIQELFFYQLNFVPINSPPPFTILKTIQENKAYFESREKILKMDFSQLQRINLNFGKGENADLPPDLVKYFGEWIRKELESEKPAETIPAEKLQELKEIEKTLHDSKLKIQKAIPQVEAILKGKSPEAIFDRKQVILCTYGLFYQRGHRLNFKGGETPENVDPIEKDSFDHVRVYDILRRE</sequence>
<dbReference type="AlphaFoldDB" id="A0A0P8A749"/>
<dbReference type="EMBL" id="LJXT01000086">
    <property type="protein sequence ID" value="KPQ13563.1"/>
    <property type="molecule type" value="Genomic_DNA"/>
</dbReference>
<gene>
    <name evidence="1" type="ORF">HLUCCX10_12665</name>
</gene>
<accession>A0A0P8A749</accession>
<proteinExistence type="predicted"/>
<dbReference type="PATRIC" id="fig|1305737.6.peg.3189"/>
<name>A0A0P8A749_9BACT</name>
<protein>
    <submittedName>
        <fullName evidence="1">Uncharacterized protein</fullName>
    </submittedName>
</protein>